<keyword evidence="8" id="KW-0833">Ubl conjugation pathway</keyword>
<dbReference type="InterPro" id="IPR001841">
    <property type="entry name" value="Znf_RING"/>
</dbReference>
<dbReference type="Proteomes" id="UP000094527">
    <property type="component" value="Unassembled WGS sequence"/>
</dbReference>
<name>A0A1D2MBI9_ORCCI</name>
<comment type="catalytic activity">
    <reaction evidence="1">
        <text>S-ubiquitinyl-[E2 ubiquitin-conjugating enzyme]-L-cysteine + [acceptor protein]-L-lysine = [E2 ubiquitin-conjugating enzyme]-L-cysteine + N(6)-ubiquitinyl-[acceptor protein]-L-lysine.</text>
        <dbReference type="EC" id="2.3.2.27"/>
    </reaction>
</comment>
<dbReference type="GO" id="GO:0005737">
    <property type="term" value="C:cytoplasm"/>
    <property type="evidence" value="ECO:0007669"/>
    <property type="project" value="TreeGrafter"/>
</dbReference>
<reference evidence="13 14" key="1">
    <citation type="journal article" date="2016" name="Genome Biol. Evol.">
        <title>Gene Family Evolution Reflects Adaptation to Soil Environmental Stressors in the Genome of the Collembolan Orchesella cincta.</title>
        <authorList>
            <person name="Faddeeva-Vakhrusheva A."/>
            <person name="Derks M.F."/>
            <person name="Anvar S.Y."/>
            <person name="Agamennone V."/>
            <person name="Suring W."/>
            <person name="Smit S."/>
            <person name="van Straalen N.M."/>
            <person name="Roelofs D."/>
        </authorList>
    </citation>
    <scope>NUCLEOTIDE SEQUENCE [LARGE SCALE GENOMIC DNA]</scope>
    <source>
        <tissue evidence="13">Mixed pool</tissue>
    </source>
</reference>
<evidence type="ECO:0000256" key="6">
    <source>
        <dbReference type="ARBA" id="ARBA00022723"/>
    </source>
</evidence>
<dbReference type="PANTHER" id="PTHR10315">
    <property type="entry name" value="E3 UBIQUITIN PROTEIN LIGASE SIAH"/>
    <property type="match status" value="1"/>
</dbReference>
<protein>
    <recommendedName>
        <fullName evidence="4">RING-type E3 ubiquitin transferase</fullName>
        <ecNumber evidence="4">2.3.2.27</ecNumber>
    </recommendedName>
</protein>
<comment type="pathway">
    <text evidence="2">Protein modification; protein ubiquitination.</text>
</comment>
<evidence type="ECO:0000256" key="3">
    <source>
        <dbReference type="ARBA" id="ARBA00009119"/>
    </source>
</evidence>
<dbReference type="GO" id="GO:0008270">
    <property type="term" value="F:zinc ion binding"/>
    <property type="evidence" value="ECO:0007669"/>
    <property type="project" value="UniProtKB-KW"/>
</dbReference>
<dbReference type="EC" id="2.3.2.27" evidence="4"/>
<evidence type="ECO:0000256" key="1">
    <source>
        <dbReference type="ARBA" id="ARBA00000900"/>
    </source>
</evidence>
<keyword evidence="6" id="KW-0479">Metal-binding</keyword>
<dbReference type="PANTHER" id="PTHR10315:SF71">
    <property type="entry name" value="RING-TYPE E3 UBIQUITIN TRANSFERASE"/>
    <property type="match status" value="1"/>
</dbReference>
<dbReference type="PROSITE" id="PS51081">
    <property type="entry name" value="ZF_SIAH"/>
    <property type="match status" value="1"/>
</dbReference>
<dbReference type="OrthoDB" id="4788989at2759"/>
<dbReference type="EMBL" id="LJIJ01002057">
    <property type="protein sequence ID" value="ODM90282.1"/>
    <property type="molecule type" value="Genomic_DNA"/>
</dbReference>
<evidence type="ECO:0000256" key="8">
    <source>
        <dbReference type="ARBA" id="ARBA00022786"/>
    </source>
</evidence>
<dbReference type="InterPro" id="IPR052088">
    <property type="entry name" value="E3_ubiquitin-ligase_SINA"/>
</dbReference>
<evidence type="ECO:0000256" key="10">
    <source>
        <dbReference type="PROSITE-ProRule" id="PRU00455"/>
    </source>
</evidence>
<evidence type="ECO:0000313" key="13">
    <source>
        <dbReference type="EMBL" id="ODM90282.1"/>
    </source>
</evidence>
<organism evidence="13 14">
    <name type="scientific">Orchesella cincta</name>
    <name type="common">Springtail</name>
    <name type="synonym">Podura cincta</name>
    <dbReference type="NCBI Taxonomy" id="48709"/>
    <lineage>
        <taxon>Eukaryota</taxon>
        <taxon>Metazoa</taxon>
        <taxon>Ecdysozoa</taxon>
        <taxon>Arthropoda</taxon>
        <taxon>Hexapoda</taxon>
        <taxon>Collembola</taxon>
        <taxon>Entomobryomorpha</taxon>
        <taxon>Entomobryoidea</taxon>
        <taxon>Orchesellidae</taxon>
        <taxon>Orchesellinae</taxon>
        <taxon>Orchesella</taxon>
    </lineage>
</organism>
<accession>A0A1D2MBI9</accession>
<keyword evidence="7 10" id="KW-0863">Zinc-finger</keyword>
<keyword evidence="5" id="KW-0808">Transferase</keyword>
<dbReference type="InterPro" id="IPR013010">
    <property type="entry name" value="Znf_SIAH"/>
</dbReference>
<evidence type="ECO:0000256" key="5">
    <source>
        <dbReference type="ARBA" id="ARBA00022679"/>
    </source>
</evidence>
<dbReference type="AlphaFoldDB" id="A0A1D2MBI9"/>
<dbReference type="STRING" id="48709.A0A1D2MBI9"/>
<evidence type="ECO:0000256" key="7">
    <source>
        <dbReference type="ARBA" id="ARBA00022771"/>
    </source>
</evidence>
<dbReference type="InterPro" id="IPR013083">
    <property type="entry name" value="Znf_RING/FYVE/PHD"/>
</dbReference>
<dbReference type="SUPFAM" id="SSF49599">
    <property type="entry name" value="TRAF domain-like"/>
    <property type="match status" value="1"/>
</dbReference>
<dbReference type="GO" id="GO:0061630">
    <property type="term" value="F:ubiquitin protein ligase activity"/>
    <property type="evidence" value="ECO:0007669"/>
    <property type="project" value="UniProtKB-EC"/>
</dbReference>
<evidence type="ECO:0000259" key="11">
    <source>
        <dbReference type="PROSITE" id="PS50089"/>
    </source>
</evidence>
<keyword evidence="9" id="KW-0862">Zinc</keyword>
<feature type="domain" description="RING-type" evidence="11">
    <location>
        <begin position="7"/>
        <end position="44"/>
    </location>
</feature>
<comment type="similarity">
    <text evidence="3">Belongs to the SINA (Seven in absentia) family.</text>
</comment>
<evidence type="ECO:0000256" key="4">
    <source>
        <dbReference type="ARBA" id="ARBA00012483"/>
    </source>
</evidence>
<comment type="caution">
    <text evidence="13">The sequence shown here is derived from an EMBL/GenBank/DDBJ whole genome shotgun (WGS) entry which is preliminary data.</text>
</comment>
<sequence>MEKFRSCPICLEVPEGDIFQCTAGHMICSICITKVERDLCPQCRIPFGTPKIRSRILEEILDSQEFLCGFSDNGCTQLCKRAEVTKHAKSCCHNPDTVSICKQLGFSSCEFQLGSVSRAEVISHFENTHKCPFQKTSGNWGVRLPGDHMMRTLGKKRKEGASKIPNDTVNLLTPPGASETSPLFLFISKINWTALSVSFAVVKVWETPSLPPVKYDAKFVFHKKNSTTGSQPGSSSSTIKPIDGVSIISNMKF</sequence>
<feature type="domain" description="SIAH-type" evidence="12">
    <location>
        <begin position="63"/>
        <end position="130"/>
    </location>
</feature>
<evidence type="ECO:0000256" key="9">
    <source>
        <dbReference type="ARBA" id="ARBA00022833"/>
    </source>
</evidence>
<dbReference type="PROSITE" id="PS50089">
    <property type="entry name" value="ZF_RING_2"/>
    <property type="match status" value="1"/>
</dbReference>
<keyword evidence="14" id="KW-1185">Reference proteome</keyword>
<evidence type="ECO:0000256" key="2">
    <source>
        <dbReference type="ARBA" id="ARBA00004906"/>
    </source>
</evidence>
<proteinExistence type="inferred from homology"/>
<dbReference type="SUPFAM" id="SSF57850">
    <property type="entry name" value="RING/U-box"/>
    <property type="match status" value="1"/>
</dbReference>
<dbReference type="Gene3D" id="3.30.40.10">
    <property type="entry name" value="Zinc/RING finger domain, C3HC4 (zinc finger)"/>
    <property type="match status" value="1"/>
</dbReference>
<gene>
    <name evidence="13" type="ORF">Ocin01_16399</name>
</gene>
<dbReference type="Pfam" id="PF21362">
    <property type="entry name" value="Sina_RING"/>
    <property type="match status" value="1"/>
</dbReference>
<evidence type="ECO:0000313" key="14">
    <source>
        <dbReference type="Proteomes" id="UP000094527"/>
    </source>
</evidence>
<dbReference type="InterPro" id="IPR049548">
    <property type="entry name" value="Sina-like_RING"/>
</dbReference>
<evidence type="ECO:0000259" key="12">
    <source>
        <dbReference type="PROSITE" id="PS51081"/>
    </source>
</evidence>